<dbReference type="AlphaFoldDB" id="A0A917C5C8"/>
<dbReference type="EMBL" id="BMHV01000026">
    <property type="protein sequence ID" value="GGF72941.1"/>
    <property type="molecule type" value="Genomic_DNA"/>
</dbReference>
<evidence type="ECO:0000256" key="1">
    <source>
        <dbReference type="SAM" id="Phobius"/>
    </source>
</evidence>
<evidence type="ECO:0000313" key="2">
    <source>
        <dbReference type="EMBL" id="GGF72941.1"/>
    </source>
</evidence>
<dbReference type="RefSeq" id="WP_188666495.1">
    <property type="nucleotide sequence ID" value="NZ_BMHV01000026.1"/>
</dbReference>
<keyword evidence="1" id="KW-1133">Transmembrane helix</keyword>
<dbReference type="Proteomes" id="UP000632498">
    <property type="component" value="Unassembled WGS sequence"/>
</dbReference>
<protein>
    <submittedName>
        <fullName evidence="2">Uncharacterized protein</fullName>
    </submittedName>
</protein>
<reference evidence="2" key="2">
    <citation type="submission" date="2020-09" db="EMBL/GenBank/DDBJ databases">
        <authorList>
            <person name="Sun Q."/>
            <person name="Zhou Y."/>
        </authorList>
    </citation>
    <scope>NUCLEOTIDE SEQUENCE</scope>
    <source>
        <strain evidence="2">CGMCC 1.15254</strain>
    </source>
</reference>
<sequence length="70" mass="7958">MFDLDKINETVPFLAQLTSDSGNAMFVYIVLLGAGVLVGMLIMLKILFMSMHRADERCLTQFNEMLDKQE</sequence>
<keyword evidence="3" id="KW-1185">Reference proteome</keyword>
<proteinExistence type="predicted"/>
<organism evidence="2 3">
    <name type="scientific">Terasakiella brassicae</name>
    <dbReference type="NCBI Taxonomy" id="1634917"/>
    <lineage>
        <taxon>Bacteria</taxon>
        <taxon>Pseudomonadati</taxon>
        <taxon>Pseudomonadota</taxon>
        <taxon>Alphaproteobacteria</taxon>
        <taxon>Rhodospirillales</taxon>
        <taxon>Terasakiellaceae</taxon>
        <taxon>Terasakiella</taxon>
    </lineage>
</organism>
<gene>
    <name evidence="2" type="ORF">GCM10011332_28680</name>
</gene>
<name>A0A917C5C8_9PROT</name>
<reference evidence="2" key="1">
    <citation type="journal article" date="2014" name="Int. J. Syst. Evol. Microbiol.">
        <title>Complete genome sequence of Corynebacterium casei LMG S-19264T (=DSM 44701T), isolated from a smear-ripened cheese.</title>
        <authorList>
            <consortium name="US DOE Joint Genome Institute (JGI-PGF)"/>
            <person name="Walter F."/>
            <person name="Albersmeier A."/>
            <person name="Kalinowski J."/>
            <person name="Ruckert C."/>
        </authorList>
    </citation>
    <scope>NUCLEOTIDE SEQUENCE</scope>
    <source>
        <strain evidence="2">CGMCC 1.15254</strain>
    </source>
</reference>
<evidence type="ECO:0000313" key="3">
    <source>
        <dbReference type="Proteomes" id="UP000632498"/>
    </source>
</evidence>
<accession>A0A917C5C8</accession>
<feature type="transmembrane region" description="Helical" evidence="1">
    <location>
        <begin position="25"/>
        <end position="48"/>
    </location>
</feature>
<comment type="caution">
    <text evidence="2">The sequence shown here is derived from an EMBL/GenBank/DDBJ whole genome shotgun (WGS) entry which is preliminary data.</text>
</comment>
<keyword evidence="1" id="KW-0812">Transmembrane</keyword>
<keyword evidence="1" id="KW-0472">Membrane</keyword>